<keyword evidence="2" id="KW-1185">Reference proteome</keyword>
<reference evidence="1" key="1">
    <citation type="submission" date="2020-09" db="EMBL/GenBank/DDBJ databases">
        <title>A novel bacterium of genus Paenibacillus, isolated from South China Sea.</title>
        <authorList>
            <person name="Huang H."/>
            <person name="Mo K."/>
            <person name="Hu Y."/>
        </authorList>
    </citation>
    <scope>NUCLEOTIDE SEQUENCE</scope>
    <source>
        <strain evidence="1">IB182363</strain>
    </source>
</reference>
<dbReference type="EMBL" id="JACXJA010000054">
    <property type="protein sequence ID" value="MBD2866226.1"/>
    <property type="molecule type" value="Genomic_DNA"/>
</dbReference>
<protein>
    <submittedName>
        <fullName evidence="1">Uncharacterized protein</fullName>
    </submittedName>
</protein>
<dbReference type="RefSeq" id="WP_190931843.1">
    <property type="nucleotide sequence ID" value="NZ_JACXJA010000054.1"/>
</dbReference>
<comment type="caution">
    <text evidence="1">The sequence shown here is derived from an EMBL/GenBank/DDBJ whole genome shotgun (WGS) entry which is preliminary data.</text>
</comment>
<sequence length="56" mass="6329">MSRKKEPSPTKSGSRFRFGLCGKPAVIRLLAIDSITGLMDYLISFDLLEWLEISLQ</sequence>
<evidence type="ECO:0000313" key="1">
    <source>
        <dbReference type="EMBL" id="MBD2866226.1"/>
    </source>
</evidence>
<organism evidence="1 2">
    <name type="scientific">Paenibacillus oceani</name>
    <dbReference type="NCBI Taxonomy" id="2772510"/>
    <lineage>
        <taxon>Bacteria</taxon>
        <taxon>Bacillati</taxon>
        <taxon>Bacillota</taxon>
        <taxon>Bacilli</taxon>
        <taxon>Bacillales</taxon>
        <taxon>Paenibacillaceae</taxon>
        <taxon>Paenibacillus</taxon>
    </lineage>
</organism>
<proteinExistence type="predicted"/>
<accession>A0A927CHC3</accession>
<dbReference type="AlphaFoldDB" id="A0A927CHC3"/>
<evidence type="ECO:0000313" key="2">
    <source>
        <dbReference type="Proteomes" id="UP000639396"/>
    </source>
</evidence>
<gene>
    <name evidence="1" type="ORF">IDH45_30055</name>
</gene>
<name>A0A927CHC3_9BACL</name>
<dbReference type="Proteomes" id="UP000639396">
    <property type="component" value="Unassembled WGS sequence"/>
</dbReference>